<dbReference type="InterPro" id="IPR036598">
    <property type="entry name" value="GOLD_dom_sf"/>
</dbReference>
<dbReference type="SUPFAM" id="SSF101576">
    <property type="entry name" value="Supernatant protein factor (SPF), C-terminal domain"/>
    <property type="match status" value="1"/>
</dbReference>
<organism evidence="3 4">
    <name type="scientific">Trichonephila inaurata madagascariensis</name>
    <dbReference type="NCBI Taxonomy" id="2747483"/>
    <lineage>
        <taxon>Eukaryota</taxon>
        <taxon>Metazoa</taxon>
        <taxon>Ecdysozoa</taxon>
        <taxon>Arthropoda</taxon>
        <taxon>Chelicerata</taxon>
        <taxon>Arachnida</taxon>
        <taxon>Araneae</taxon>
        <taxon>Araneomorphae</taxon>
        <taxon>Entelegynae</taxon>
        <taxon>Araneoidea</taxon>
        <taxon>Nephilidae</taxon>
        <taxon>Trichonephila</taxon>
        <taxon>Trichonephila inaurata</taxon>
    </lineage>
</organism>
<dbReference type="InterPro" id="IPR001251">
    <property type="entry name" value="CRAL-TRIO_dom"/>
</dbReference>
<gene>
    <name evidence="3" type="primary">SEC14L2</name>
    <name evidence="3" type="ORF">TNIN_297331</name>
</gene>
<dbReference type="InterPro" id="IPR009038">
    <property type="entry name" value="GOLD_dom"/>
</dbReference>
<dbReference type="OrthoDB" id="6410249at2759"/>
<dbReference type="PROSITE" id="PS50866">
    <property type="entry name" value="GOLD"/>
    <property type="match status" value="1"/>
</dbReference>
<dbReference type="InterPro" id="IPR051064">
    <property type="entry name" value="SEC14/CRAL-TRIO_domain"/>
</dbReference>
<dbReference type="AlphaFoldDB" id="A0A8X7BQP3"/>
<reference evidence="3" key="1">
    <citation type="submission" date="2020-08" db="EMBL/GenBank/DDBJ databases">
        <title>Multicomponent nature underlies the extraordinary mechanical properties of spider dragline silk.</title>
        <authorList>
            <person name="Kono N."/>
            <person name="Nakamura H."/>
            <person name="Mori M."/>
            <person name="Yoshida Y."/>
            <person name="Ohtoshi R."/>
            <person name="Malay A.D."/>
            <person name="Moran D.A.P."/>
            <person name="Tomita M."/>
            <person name="Numata K."/>
            <person name="Arakawa K."/>
        </authorList>
    </citation>
    <scope>NUCLEOTIDE SEQUENCE</scope>
</reference>
<dbReference type="SUPFAM" id="SSF52087">
    <property type="entry name" value="CRAL/TRIO domain"/>
    <property type="match status" value="1"/>
</dbReference>
<dbReference type="Gene3D" id="3.40.525.10">
    <property type="entry name" value="CRAL-TRIO lipid binding domain"/>
    <property type="match status" value="1"/>
</dbReference>
<keyword evidence="4" id="KW-1185">Reference proteome</keyword>
<dbReference type="EMBL" id="BMAV01002330">
    <property type="protein sequence ID" value="GFY41176.1"/>
    <property type="molecule type" value="Genomic_DNA"/>
</dbReference>
<proteinExistence type="predicted"/>
<comment type="caution">
    <text evidence="3">The sequence shown here is derived from an EMBL/GenBank/DDBJ whole genome shotgun (WGS) entry which is preliminary data.</text>
</comment>
<dbReference type="PANTHER" id="PTHR23324">
    <property type="entry name" value="SEC14 RELATED PROTEIN"/>
    <property type="match status" value="1"/>
</dbReference>
<dbReference type="PANTHER" id="PTHR23324:SF83">
    <property type="entry name" value="SEC14-LIKE PROTEIN 2"/>
    <property type="match status" value="1"/>
</dbReference>
<evidence type="ECO:0000313" key="3">
    <source>
        <dbReference type="EMBL" id="GFY41176.1"/>
    </source>
</evidence>
<evidence type="ECO:0000313" key="4">
    <source>
        <dbReference type="Proteomes" id="UP000886998"/>
    </source>
</evidence>
<name>A0A8X7BQP3_9ARAC</name>
<feature type="domain" description="GOLD" evidence="2">
    <location>
        <begin position="275"/>
        <end position="386"/>
    </location>
</feature>
<dbReference type="SMART" id="SM00516">
    <property type="entry name" value="SEC14"/>
    <property type="match status" value="1"/>
</dbReference>
<dbReference type="Gene3D" id="2.60.120.680">
    <property type="entry name" value="GOLD domain"/>
    <property type="match status" value="1"/>
</dbReference>
<dbReference type="InterPro" id="IPR036273">
    <property type="entry name" value="CRAL/TRIO_N_dom_sf"/>
</dbReference>
<dbReference type="Proteomes" id="UP000886998">
    <property type="component" value="Unassembled WGS sequence"/>
</dbReference>
<evidence type="ECO:0000259" key="1">
    <source>
        <dbReference type="PROSITE" id="PS50191"/>
    </source>
</evidence>
<dbReference type="Pfam" id="PF03765">
    <property type="entry name" value="CRAL_TRIO_N"/>
    <property type="match status" value="1"/>
</dbReference>
<dbReference type="PROSITE" id="PS50191">
    <property type="entry name" value="CRAL_TRIO"/>
    <property type="match status" value="1"/>
</dbReference>
<sequence length="398" mass="46280">MTQGNFTPDEARNIEELRRRMKGRISEEMYQDDNLFVRFLRARNHNVDAAEDMLEKHIHWRKINKVDTILNDYKPSEVLERYVALSSLGFDKEGFPVNYCEYGNLDIKGLAKCVRKSEILMYLIRHIENDVQTVKKQSEKLGKVIDKWTYIFNYENFSFANATDKTAVDVLINLIKMYDSNHPERLKSAYLINASFYFTICWSIIKPFLSPATSEKIKIFGRDGWQEELRKGIGEEILPAFLGGTLTDSDGDPMCNSTIKHGGPVPERYYVHRDRKSFSKLPGVKRLVVNRRSKVNIKLEVNQPGSNIEWDFDIKNRDIAFSLYYENPEESKCEEGEEVVPKQRVDTIVQSESGVVKCEKPGTYILQFDNSFSWLHNKIIYYFADVVTPSNIIEEDEE</sequence>
<dbReference type="InterPro" id="IPR011074">
    <property type="entry name" value="CRAL/TRIO_N_dom"/>
</dbReference>
<dbReference type="CDD" id="cd00170">
    <property type="entry name" value="SEC14"/>
    <property type="match status" value="1"/>
</dbReference>
<dbReference type="SUPFAM" id="SSF46938">
    <property type="entry name" value="CRAL/TRIO N-terminal domain"/>
    <property type="match status" value="1"/>
</dbReference>
<dbReference type="GO" id="GO:0005737">
    <property type="term" value="C:cytoplasm"/>
    <property type="evidence" value="ECO:0007669"/>
    <property type="project" value="TreeGrafter"/>
</dbReference>
<dbReference type="SMART" id="SM01100">
    <property type="entry name" value="CRAL_TRIO_N"/>
    <property type="match status" value="1"/>
</dbReference>
<evidence type="ECO:0000259" key="2">
    <source>
        <dbReference type="PROSITE" id="PS50866"/>
    </source>
</evidence>
<dbReference type="InterPro" id="IPR036865">
    <property type="entry name" value="CRAL-TRIO_dom_sf"/>
</dbReference>
<protein>
    <submittedName>
        <fullName evidence="3">SEC14-like protein 2</fullName>
    </submittedName>
</protein>
<accession>A0A8X7BQP3</accession>
<feature type="domain" description="CRAL-TRIO" evidence="1">
    <location>
        <begin position="75"/>
        <end position="250"/>
    </location>
</feature>
<dbReference type="PRINTS" id="PR00180">
    <property type="entry name" value="CRETINALDHBP"/>
</dbReference>
<dbReference type="Pfam" id="PF00650">
    <property type="entry name" value="CRAL_TRIO"/>
    <property type="match status" value="1"/>
</dbReference>